<dbReference type="AlphaFoldDB" id="A0A9W6W927"/>
<dbReference type="PANTHER" id="PTHR15459:SF3">
    <property type="entry name" value="POLYAMINE-MODULATED FACTOR 1"/>
    <property type="match status" value="1"/>
</dbReference>
<keyword evidence="8" id="KW-0131">Cell cycle</keyword>
<gene>
    <name evidence="11" type="ORF">Cboi02_000211800</name>
</gene>
<dbReference type="InterPro" id="IPR007128">
    <property type="entry name" value="PMF1/Nnf1"/>
</dbReference>
<evidence type="ECO:0000256" key="2">
    <source>
        <dbReference type="ARBA" id="ARBA00004629"/>
    </source>
</evidence>
<feature type="coiled-coil region" evidence="10">
    <location>
        <begin position="157"/>
        <end position="184"/>
    </location>
</feature>
<dbReference type="EMBL" id="BSXN01000596">
    <property type="protein sequence ID" value="GME69159.1"/>
    <property type="molecule type" value="Genomic_DNA"/>
</dbReference>
<dbReference type="Pfam" id="PF03980">
    <property type="entry name" value="Nnf1"/>
    <property type="match status" value="1"/>
</dbReference>
<evidence type="ECO:0000256" key="9">
    <source>
        <dbReference type="ARBA" id="ARBA00023328"/>
    </source>
</evidence>
<keyword evidence="7" id="KW-0539">Nucleus</keyword>
<keyword evidence="6" id="KW-0995">Kinetochore</keyword>
<feature type="coiled-coil region" evidence="10">
    <location>
        <begin position="94"/>
        <end position="121"/>
    </location>
</feature>
<comment type="caution">
    <text evidence="11">The sequence shown here is derived from an EMBL/GenBank/DDBJ whole genome shotgun (WGS) entry which is preliminary data.</text>
</comment>
<organism evidence="11 12">
    <name type="scientific">Candida boidinii</name>
    <name type="common">Yeast</name>
    <dbReference type="NCBI Taxonomy" id="5477"/>
    <lineage>
        <taxon>Eukaryota</taxon>
        <taxon>Fungi</taxon>
        <taxon>Dikarya</taxon>
        <taxon>Ascomycota</taxon>
        <taxon>Saccharomycotina</taxon>
        <taxon>Pichiomycetes</taxon>
        <taxon>Pichiales</taxon>
        <taxon>Pichiaceae</taxon>
        <taxon>Ogataea</taxon>
        <taxon>Ogataea/Candida clade</taxon>
    </lineage>
</organism>
<evidence type="ECO:0000313" key="12">
    <source>
        <dbReference type="Proteomes" id="UP001165120"/>
    </source>
</evidence>
<protein>
    <submittedName>
        <fullName evidence="11">Unnamed protein product</fullName>
    </submittedName>
</protein>
<dbReference type="GO" id="GO:0000444">
    <property type="term" value="C:MIS12/MIND type complex"/>
    <property type="evidence" value="ECO:0007669"/>
    <property type="project" value="InterPro"/>
</dbReference>
<dbReference type="GO" id="GO:0051301">
    <property type="term" value="P:cell division"/>
    <property type="evidence" value="ECO:0007669"/>
    <property type="project" value="UniProtKB-KW"/>
</dbReference>
<evidence type="ECO:0000313" key="11">
    <source>
        <dbReference type="EMBL" id="GME69159.1"/>
    </source>
</evidence>
<keyword evidence="5" id="KW-0498">Mitosis</keyword>
<evidence type="ECO:0000256" key="5">
    <source>
        <dbReference type="ARBA" id="ARBA00022776"/>
    </source>
</evidence>
<keyword evidence="4" id="KW-0132">Cell division</keyword>
<accession>A0A9W6W927</accession>
<evidence type="ECO:0000256" key="7">
    <source>
        <dbReference type="ARBA" id="ARBA00023242"/>
    </source>
</evidence>
<evidence type="ECO:0000256" key="6">
    <source>
        <dbReference type="ARBA" id="ARBA00022838"/>
    </source>
</evidence>
<evidence type="ECO:0000256" key="3">
    <source>
        <dbReference type="ARBA" id="ARBA00022454"/>
    </source>
</evidence>
<reference evidence="11" key="1">
    <citation type="submission" date="2023-04" db="EMBL/GenBank/DDBJ databases">
        <title>Candida boidinii NBRC 10035.</title>
        <authorList>
            <person name="Ichikawa N."/>
            <person name="Sato H."/>
            <person name="Tonouchi N."/>
        </authorList>
    </citation>
    <scope>NUCLEOTIDE SEQUENCE</scope>
    <source>
        <strain evidence="11">NBRC 10035</strain>
    </source>
</reference>
<dbReference type="GO" id="GO:0007059">
    <property type="term" value="P:chromosome segregation"/>
    <property type="evidence" value="ECO:0007669"/>
    <property type="project" value="TreeGrafter"/>
</dbReference>
<evidence type="ECO:0000256" key="4">
    <source>
        <dbReference type="ARBA" id="ARBA00022618"/>
    </source>
</evidence>
<evidence type="ECO:0000256" key="1">
    <source>
        <dbReference type="ARBA" id="ARBA00004123"/>
    </source>
</evidence>
<comment type="subcellular location">
    <subcellularLocation>
        <location evidence="2">Chromosome</location>
        <location evidence="2">Centromere</location>
        <location evidence="2">Kinetochore</location>
    </subcellularLocation>
    <subcellularLocation>
        <location evidence="1">Nucleus</location>
    </subcellularLocation>
</comment>
<proteinExistence type="predicted"/>
<sequence length="232" mass="26973">MRKGDTKTSGTHNALRLEDDDTTVQHIRFSGLKSVAEKALDESIKTLGSEKLRQCYPELSKYKAGRQAIDIARAQIINFWKNTTAREFQQIFKEYDLKNKLNHLDDLIEEAKQRKRNSRKRGNKNGDDISLRPLYIDKLKPNEIILSKLLEPKQKYLEELNSDLSSLKEKNNELFSELNILVKESKDCLEDTEFEISKVEKFFSSINKETIPSEEKVDELLDYVVDECNIRA</sequence>
<name>A0A9W6W927_CANBO</name>
<evidence type="ECO:0000256" key="10">
    <source>
        <dbReference type="SAM" id="Coils"/>
    </source>
</evidence>
<evidence type="ECO:0000256" key="8">
    <source>
        <dbReference type="ARBA" id="ARBA00023306"/>
    </source>
</evidence>
<keyword evidence="9" id="KW-0137">Centromere</keyword>
<dbReference type="PANTHER" id="PTHR15459">
    <property type="entry name" value="POLYAMINE-MODULATED FACTOR 1"/>
    <property type="match status" value="1"/>
</dbReference>
<keyword evidence="3" id="KW-0158">Chromosome</keyword>
<keyword evidence="12" id="KW-1185">Reference proteome</keyword>
<dbReference type="GO" id="GO:0005634">
    <property type="term" value="C:nucleus"/>
    <property type="evidence" value="ECO:0007669"/>
    <property type="project" value="UniProtKB-SubCell"/>
</dbReference>
<keyword evidence="10" id="KW-0175">Coiled coil</keyword>
<dbReference type="Proteomes" id="UP001165120">
    <property type="component" value="Unassembled WGS sequence"/>
</dbReference>